<evidence type="ECO:0000313" key="4">
    <source>
        <dbReference type="Proteomes" id="UP000075243"/>
    </source>
</evidence>
<dbReference type="GO" id="GO:0005524">
    <property type="term" value="F:ATP binding"/>
    <property type="evidence" value="ECO:0007669"/>
    <property type="project" value="UniProtKB-KW"/>
</dbReference>
<dbReference type="GO" id="GO:0006281">
    <property type="term" value="P:DNA repair"/>
    <property type="evidence" value="ECO:0007669"/>
    <property type="project" value="UniProtKB-KW"/>
</dbReference>
<sequence>VLDIFLDSTSEGKHFRKHIRSYNHVLSFTSLSVHLDQNVGPNGCGIYSFRAQGSIYHNIEGFYPNEGCRPRFLQLYIYDTDHELQNRMLENPQLHQSIVSKLQQILHQCSPFVHVFKQLALRSNVHVCSLLIKERPANQPQYHLPIASQVAAIIVGGGTKSMSRGRDINLVSHDGNLVNIQETVGYYGPLQYPLLLPFGTYGLDFNTKNDNGQNISCQEYYSYEKFYLRVLLSHLKGPMSWEDMLLPNGTCFTTFKKAAEHWGFLESDNSIHECLAETSKELSIQVDNEDVEYVLKLNNDQLIAFNAIMDVINNKQSQVFFVDGPGGTGKTFLYRTLIAKVRSKGQIILATASSGIAATLLLGGQTAHSRFKIPINVEADSFYSISKQSDLVKLIRETTTIIWDEAPMTNRYALEALDRSLKDILDCNAPFGGKIMILGGDFCQVLPIVQKGIKAQMIYACIVKSHLWLSHKHKKIESAGLPFVLISKQFPVKISFAITINKSQGQTIPNVGIYLPRHVFSHDQLYVALSRGVSQASTKILIKKGKLEGEDGNFMKNIIFKNIVFKEILLSQNQVLPLLIYNYDGFRLILDTDIKKLKFVSFIFLSTVKLRFKEILQLYEEINTKILNMYFDKQVSDNIFIHFLL</sequence>
<dbReference type="Proteomes" id="UP000075243">
    <property type="component" value="Unassembled WGS sequence"/>
</dbReference>
<dbReference type="CDD" id="cd18809">
    <property type="entry name" value="SF1_C_RecD"/>
    <property type="match status" value="1"/>
</dbReference>
<dbReference type="EMBL" id="KQ484535">
    <property type="protein sequence ID" value="KYP34708.1"/>
    <property type="molecule type" value="Genomic_DNA"/>
</dbReference>
<comment type="cofactor">
    <cofactor evidence="1">
        <name>Mg(2+)</name>
        <dbReference type="ChEBI" id="CHEBI:18420"/>
    </cofactor>
</comment>
<dbReference type="Pfam" id="PF05970">
    <property type="entry name" value="PIF1"/>
    <property type="match status" value="1"/>
</dbReference>
<dbReference type="PANTHER" id="PTHR10492">
    <property type="match status" value="1"/>
</dbReference>
<accession>A0A151QWG8</accession>
<organism evidence="3 4">
    <name type="scientific">Cajanus cajan</name>
    <name type="common">Pigeon pea</name>
    <name type="synonym">Cajanus indicus</name>
    <dbReference type="NCBI Taxonomy" id="3821"/>
    <lineage>
        <taxon>Eukaryota</taxon>
        <taxon>Viridiplantae</taxon>
        <taxon>Streptophyta</taxon>
        <taxon>Embryophyta</taxon>
        <taxon>Tracheophyta</taxon>
        <taxon>Spermatophyta</taxon>
        <taxon>Magnoliopsida</taxon>
        <taxon>eudicotyledons</taxon>
        <taxon>Gunneridae</taxon>
        <taxon>Pentapetalae</taxon>
        <taxon>rosids</taxon>
        <taxon>fabids</taxon>
        <taxon>Fabales</taxon>
        <taxon>Fabaceae</taxon>
        <taxon>Papilionoideae</taxon>
        <taxon>50 kb inversion clade</taxon>
        <taxon>NPAAA clade</taxon>
        <taxon>indigoferoid/millettioid clade</taxon>
        <taxon>Phaseoleae</taxon>
        <taxon>Cajanus</taxon>
    </lineage>
</organism>
<dbReference type="InterPro" id="IPR010285">
    <property type="entry name" value="DNA_helicase_pif1-like_DEAD"/>
</dbReference>
<dbReference type="GO" id="GO:0006310">
    <property type="term" value="P:DNA recombination"/>
    <property type="evidence" value="ECO:0007669"/>
    <property type="project" value="UniProtKB-KW"/>
</dbReference>
<dbReference type="GO" id="GO:0043139">
    <property type="term" value="F:5'-3' DNA helicase activity"/>
    <property type="evidence" value="ECO:0007669"/>
    <property type="project" value="UniProtKB-EC"/>
</dbReference>
<dbReference type="AlphaFoldDB" id="A0A151QWG8"/>
<proteinExistence type="inferred from homology"/>
<dbReference type="Gramene" id="C.cajan_43524.t">
    <property type="protein sequence ID" value="C.cajan_43524.t"/>
    <property type="gene ID" value="C.cajan_43524"/>
</dbReference>
<gene>
    <name evidence="3" type="ORF">KK1_044318</name>
</gene>
<evidence type="ECO:0000313" key="3">
    <source>
        <dbReference type="EMBL" id="KYP34708.1"/>
    </source>
</evidence>
<dbReference type="GO" id="GO:0000723">
    <property type="term" value="P:telomere maintenance"/>
    <property type="evidence" value="ECO:0007669"/>
    <property type="project" value="InterPro"/>
</dbReference>
<keyword evidence="4" id="KW-1185">Reference proteome</keyword>
<reference evidence="3" key="1">
    <citation type="journal article" date="2012" name="Nat. Biotechnol.">
        <title>Draft genome sequence of pigeonpea (Cajanus cajan), an orphan legume crop of resource-poor farmers.</title>
        <authorList>
            <person name="Varshney R.K."/>
            <person name="Chen W."/>
            <person name="Li Y."/>
            <person name="Bharti A.K."/>
            <person name="Saxena R.K."/>
            <person name="Schlueter J.A."/>
            <person name="Donoghue M.T."/>
            <person name="Azam S."/>
            <person name="Fan G."/>
            <person name="Whaley A.M."/>
            <person name="Farmer A.D."/>
            <person name="Sheridan J."/>
            <person name="Iwata A."/>
            <person name="Tuteja R."/>
            <person name="Penmetsa R.V."/>
            <person name="Wu W."/>
            <person name="Upadhyaya H.D."/>
            <person name="Yang S.P."/>
            <person name="Shah T."/>
            <person name="Saxena K.B."/>
            <person name="Michael T."/>
            <person name="McCombie W.R."/>
            <person name="Yang B."/>
            <person name="Zhang G."/>
            <person name="Yang H."/>
            <person name="Wang J."/>
            <person name="Spillane C."/>
            <person name="Cook D.R."/>
            <person name="May G.D."/>
            <person name="Xu X."/>
            <person name="Jackson S.A."/>
        </authorList>
    </citation>
    <scope>NUCLEOTIDE SEQUENCE [LARGE SCALE GENOMIC DNA]</scope>
</reference>
<dbReference type="Gene3D" id="3.40.50.300">
    <property type="entry name" value="P-loop containing nucleotide triphosphate hydrolases"/>
    <property type="match status" value="1"/>
</dbReference>
<dbReference type="OMA" id="NPRENWI"/>
<keyword evidence="1" id="KW-0547">Nucleotide-binding</keyword>
<name>A0A151QWG8_CAJCA</name>
<feature type="non-terminal residue" evidence="3">
    <location>
        <position position="1"/>
    </location>
</feature>
<keyword evidence="1 3" id="KW-0347">Helicase</keyword>
<dbReference type="PANTHER" id="PTHR10492:SF78">
    <property type="entry name" value="ATP-DEPENDENT DNA HELICASE"/>
    <property type="match status" value="1"/>
</dbReference>
<keyword evidence="1" id="KW-0067">ATP-binding</keyword>
<keyword evidence="1" id="KW-0233">DNA recombination</keyword>
<evidence type="ECO:0000256" key="1">
    <source>
        <dbReference type="RuleBase" id="RU363044"/>
    </source>
</evidence>
<dbReference type="FunFam" id="3.40.50.300:FF:002884">
    <property type="entry name" value="ATP-dependent DNA helicase"/>
    <property type="match status" value="1"/>
</dbReference>
<comment type="catalytic activity">
    <reaction evidence="1">
        <text>ATP + H2O = ADP + phosphate + H(+)</text>
        <dbReference type="Rhea" id="RHEA:13065"/>
        <dbReference type="ChEBI" id="CHEBI:15377"/>
        <dbReference type="ChEBI" id="CHEBI:15378"/>
        <dbReference type="ChEBI" id="CHEBI:30616"/>
        <dbReference type="ChEBI" id="CHEBI:43474"/>
        <dbReference type="ChEBI" id="CHEBI:456216"/>
        <dbReference type="EC" id="5.6.2.3"/>
    </reaction>
</comment>
<dbReference type="GO" id="GO:0016887">
    <property type="term" value="F:ATP hydrolysis activity"/>
    <property type="evidence" value="ECO:0007669"/>
    <property type="project" value="RHEA"/>
</dbReference>
<dbReference type="InterPro" id="IPR027417">
    <property type="entry name" value="P-loop_NTPase"/>
</dbReference>
<dbReference type="SUPFAM" id="SSF52540">
    <property type="entry name" value="P-loop containing nucleoside triphosphate hydrolases"/>
    <property type="match status" value="2"/>
</dbReference>
<keyword evidence="1" id="KW-0378">Hydrolase</keyword>
<dbReference type="EC" id="5.6.2.3" evidence="1"/>
<comment type="similarity">
    <text evidence="1">Belongs to the helicase family.</text>
</comment>
<evidence type="ECO:0000259" key="2">
    <source>
        <dbReference type="Pfam" id="PF05970"/>
    </source>
</evidence>
<keyword evidence="1" id="KW-0234">DNA repair</keyword>
<protein>
    <recommendedName>
        <fullName evidence="1">ATP-dependent DNA helicase</fullName>
        <ecNumber evidence="1">5.6.2.3</ecNumber>
    </recommendedName>
</protein>
<feature type="domain" description="DNA helicase Pif1-like DEAD-box helicase" evidence="2">
    <location>
        <begin position="296"/>
        <end position="471"/>
    </location>
</feature>
<keyword evidence="1" id="KW-0227">DNA damage</keyword>